<sequence>MASKIGNFIKNAWAKEPVITAAVAIGIVAVVTPLVSPYTKYSAMMNKAVPYTYPVPLRDDGNMPDVPSHPCEKLGPNLEWLKNL</sequence>
<evidence type="ECO:0000256" key="3">
    <source>
        <dbReference type="ARBA" id="ARBA00008253"/>
    </source>
</evidence>
<evidence type="ECO:0000256" key="16">
    <source>
        <dbReference type="ARBA" id="ARBA00032035"/>
    </source>
</evidence>
<reference evidence="19" key="1">
    <citation type="submission" date="2025-08" db="UniProtKB">
        <authorList>
            <consortium name="RefSeq"/>
        </authorList>
    </citation>
    <scope>IDENTIFICATION</scope>
</reference>
<evidence type="ECO:0000256" key="8">
    <source>
        <dbReference type="ARBA" id="ARBA00022692"/>
    </source>
</evidence>
<dbReference type="PANTHER" id="PTHR15221:SF0">
    <property type="entry name" value="NADH DEHYDROGENASE [UBIQUINONE] 1 ALPHA SUBCOMPLEX SUBUNIT 3"/>
    <property type="match status" value="1"/>
</dbReference>
<comment type="similarity">
    <text evidence="3">Belongs to the complex I NDUFA3 subunit family.</text>
</comment>
<keyword evidence="13" id="KW-0496">Mitochondrion</keyword>
<keyword evidence="12" id="KW-0007">Acetylation</keyword>
<evidence type="ECO:0000256" key="10">
    <source>
        <dbReference type="ARBA" id="ARBA00022982"/>
    </source>
</evidence>
<evidence type="ECO:0000256" key="6">
    <source>
        <dbReference type="ARBA" id="ARBA00022448"/>
    </source>
</evidence>
<evidence type="ECO:0000256" key="7">
    <source>
        <dbReference type="ARBA" id="ARBA00022660"/>
    </source>
</evidence>
<comment type="function">
    <text evidence="1">Accessory subunit of the mitochondrial membrane respiratory chain NADH dehydrogenase (Complex I), that is believed not to be involved in catalysis. Complex I functions in the transfer of electrons from NADH to the respiratory chain. The immediate electron acceptor for the enzyme is believed to be ubiquinone.</text>
</comment>
<dbReference type="Pfam" id="PF14987">
    <property type="entry name" value="NADHdh_A3"/>
    <property type="match status" value="1"/>
</dbReference>
<evidence type="ECO:0000256" key="14">
    <source>
        <dbReference type="ARBA" id="ARBA00023136"/>
    </source>
</evidence>
<keyword evidence="6" id="KW-0813">Transport</keyword>
<dbReference type="OrthoDB" id="199366at2759"/>
<dbReference type="CTD" id="4696"/>
<protein>
    <recommendedName>
        <fullName evidence="5">NADH dehydrogenase [ubiquinone] 1 alpha subcomplex subunit 3</fullName>
    </recommendedName>
    <alternativeName>
        <fullName evidence="15">Complex I-B9</fullName>
    </alternativeName>
    <alternativeName>
        <fullName evidence="16">NADH-ubiquinone oxidoreductase B9 subunit</fullName>
    </alternativeName>
</protein>
<dbReference type="CDD" id="cd22902">
    <property type="entry name" value="NDUFA3"/>
    <property type="match status" value="1"/>
</dbReference>
<evidence type="ECO:0000313" key="19">
    <source>
        <dbReference type="RefSeq" id="XP_033817070.1"/>
    </source>
</evidence>
<evidence type="ECO:0000256" key="17">
    <source>
        <dbReference type="SAM" id="Phobius"/>
    </source>
</evidence>
<comment type="subunit">
    <text evidence="4">Complex I is composed of 45 different subunits.</text>
</comment>
<dbReference type="InterPro" id="IPR026626">
    <property type="entry name" value="NDUFA3"/>
</dbReference>
<keyword evidence="14 17" id="KW-0472">Membrane</keyword>
<evidence type="ECO:0000313" key="18">
    <source>
        <dbReference type="Proteomes" id="UP000515159"/>
    </source>
</evidence>
<dbReference type="GO" id="GO:0045271">
    <property type="term" value="C:respiratory chain complex I"/>
    <property type="evidence" value="ECO:0007669"/>
    <property type="project" value="InterPro"/>
</dbReference>
<dbReference type="InParanoid" id="A0A6P8SE96"/>
<evidence type="ECO:0000256" key="2">
    <source>
        <dbReference type="ARBA" id="ARBA00004434"/>
    </source>
</evidence>
<evidence type="ECO:0000256" key="9">
    <source>
        <dbReference type="ARBA" id="ARBA00022792"/>
    </source>
</evidence>
<evidence type="ECO:0000256" key="13">
    <source>
        <dbReference type="ARBA" id="ARBA00023128"/>
    </source>
</evidence>
<feature type="transmembrane region" description="Helical" evidence="17">
    <location>
        <begin position="18"/>
        <end position="38"/>
    </location>
</feature>
<dbReference type="GeneID" id="117367993"/>
<keyword evidence="11 17" id="KW-1133">Transmembrane helix</keyword>
<keyword evidence="10" id="KW-0249">Electron transport</keyword>
<evidence type="ECO:0000256" key="11">
    <source>
        <dbReference type="ARBA" id="ARBA00022989"/>
    </source>
</evidence>
<evidence type="ECO:0000256" key="15">
    <source>
        <dbReference type="ARBA" id="ARBA00031425"/>
    </source>
</evidence>
<dbReference type="KEGG" id="gsh:117367993"/>
<keyword evidence="7" id="KW-0679">Respiratory chain</keyword>
<dbReference type="Proteomes" id="UP000515159">
    <property type="component" value="Chromosome 10"/>
</dbReference>
<evidence type="ECO:0000256" key="4">
    <source>
        <dbReference type="ARBA" id="ARBA00011533"/>
    </source>
</evidence>
<evidence type="ECO:0000256" key="5">
    <source>
        <dbReference type="ARBA" id="ARBA00016391"/>
    </source>
</evidence>
<keyword evidence="8 17" id="KW-0812">Transmembrane</keyword>
<dbReference type="FunCoup" id="A0A6P8SE96">
    <property type="interactions" value="684"/>
</dbReference>
<evidence type="ECO:0000256" key="12">
    <source>
        <dbReference type="ARBA" id="ARBA00022990"/>
    </source>
</evidence>
<evidence type="ECO:0000256" key="1">
    <source>
        <dbReference type="ARBA" id="ARBA00003195"/>
    </source>
</evidence>
<gene>
    <name evidence="19" type="primary">NDUFA3</name>
</gene>
<keyword evidence="9" id="KW-0999">Mitochondrion inner membrane</keyword>
<comment type="subcellular location">
    <subcellularLocation>
        <location evidence="2">Mitochondrion inner membrane</location>
        <topology evidence="2">Single-pass membrane protein</topology>
    </subcellularLocation>
</comment>
<proteinExistence type="inferred from homology"/>
<name>A0A6P8SE96_GEOSA</name>
<dbReference type="RefSeq" id="XP_033817070.1">
    <property type="nucleotide sequence ID" value="XM_033961179.1"/>
</dbReference>
<dbReference type="GO" id="GO:0005743">
    <property type="term" value="C:mitochondrial inner membrane"/>
    <property type="evidence" value="ECO:0007669"/>
    <property type="project" value="UniProtKB-SubCell"/>
</dbReference>
<organism evidence="18 19">
    <name type="scientific">Geotrypetes seraphini</name>
    <name type="common">Gaboon caecilian</name>
    <name type="synonym">Caecilia seraphini</name>
    <dbReference type="NCBI Taxonomy" id="260995"/>
    <lineage>
        <taxon>Eukaryota</taxon>
        <taxon>Metazoa</taxon>
        <taxon>Chordata</taxon>
        <taxon>Craniata</taxon>
        <taxon>Vertebrata</taxon>
        <taxon>Euteleostomi</taxon>
        <taxon>Amphibia</taxon>
        <taxon>Gymnophiona</taxon>
        <taxon>Geotrypetes</taxon>
    </lineage>
</organism>
<keyword evidence="18" id="KW-1185">Reference proteome</keyword>
<accession>A0A6P8SE96</accession>
<dbReference type="AlphaFoldDB" id="A0A6P8SE96"/>
<dbReference type="PANTHER" id="PTHR15221">
    <property type="entry name" value="NADH DEHYDROGENASE [UBIQUINONE] 1 ALPHA SUBCOMPLEX SUBUNIT 3"/>
    <property type="match status" value="1"/>
</dbReference>